<comment type="similarity">
    <text evidence="1 4">Belongs to the D-isomer specific 2-hydroxyacid dehydrogenase family.</text>
</comment>
<dbReference type="CDD" id="cd12168">
    <property type="entry name" value="Mand_dh_like"/>
    <property type="match status" value="1"/>
</dbReference>
<dbReference type="GO" id="GO:0030267">
    <property type="term" value="F:glyoxylate reductase (NADPH) activity"/>
    <property type="evidence" value="ECO:0007669"/>
    <property type="project" value="TreeGrafter"/>
</dbReference>
<dbReference type="GeneID" id="64690567"/>
<dbReference type="FunFam" id="3.40.50.720:FF:000203">
    <property type="entry name" value="D-3-phosphoglycerate dehydrogenase (SerA)"/>
    <property type="match status" value="1"/>
</dbReference>
<evidence type="ECO:0000259" key="6">
    <source>
        <dbReference type="Pfam" id="PF02826"/>
    </source>
</evidence>
<organism evidence="7 8">
    <name type="scientific">Suillus discolor</name>
    <dbReference type="NCBI Taxonomy" id="1912936"/>
    <lineage>
        <taxon>Eukaryota</taxon>
        <taxon>Fungi</taxon>
        <taxon>Dikarya</taxon>
        <taxon>Basidiomycota</taxon>
        <taxon>Agaricomycotina</taxon>
        <taxon>Agaricomycetes</taxon>
        <taxon>Agaricomycetidae</taxon>
        <taxon>Boletales</taxon>
        <taxon>Suillineae</taxon>
        <taxon>Suillaceae</taxon>
        <taxon>Suillus</taxon>
    </lineage>
</organism>
<dbReference type="InterPro" id="IPR006139">
    <property type="entry name" value="D-isomer_2_OHA_DH_cat_dom"/>
</dbReference>
<dbReference type="InterPro" id="IPR006140">
    <property type="entry name" value="D-isomer_DH_NAD-bd"/>
</dbReference>
<dbReference type="Pfam" id="PF00389">
    <property type="entry name" value="2-Hacid_dh"/>
    <property type="match status" value="1"/>
</dbReference>
<evidence type="ECO:0000313" key="7">
    <source>
        <dbReference type="EMBL" id="KAG2109276.1"/>
    </source>
</evidence>
<dbReference type="SUPFAM" id="SSF52283">
    <property type="entry name" value="Formate/glycerate dehydrogenase catalytic domain-like"/>
    <property type="match status" value="1"/>
</dbReference>
<dbReference type="InterPro" id="IPR029753">
    <property type="entry name" value="D-isomer_DH_CS"/>
</dbReference>
<dbReference type="GO" id="GO:0005829">
    <property type="term" value="C:cytosol"/>
    <property type="evidence" value="ECO:0007669"/>
    <property type="project" value="TreeGrafter"/>
</dbReference>
<dbReference type="Gene3D" id="3.40.50.720">
    <property type="entry name" value="NAD(P)-binding Rossmann-like Domain"/>
    <property type="match status" value="2"/>
</dbReference>
<dbReference type="InterPro" id="IPR029752">
    <property type="entry name" value="D-isomer_DH_CS1"/>
</dbReference>
<dbReference type="PANTHER" id="PTHR10996">
    <property type="entry name" value="2-HYDROXYACID DEHYDROGENASE-RELATED"/>
    <property type="match status" value="1"/>
</dbReference>
<dbReference type="GO" id="GO:0051287">
    <property type="term" value="F:NAD binding"/>
    <property type="evidence" value="ECO:0007669"/>
    <property type="project" value="InterPro"/>
</dbReference>
<keyword evidence="2 4" id="KW-0560">Oxidoreductase</keyword>
<evidence type="ECO:0000256" key="2">
    <source>
        <dbReference type="ARBA" id="ARBA00023002"/>
    </source>
</evidence>
<dbReference type="PROSITE" id="PS00065">
    <property type="entry name" value="D_2_HYDROXYACID_DH_1"/>
    <property type="match status" value="1"/>
</dbReference>
<proteinExistence type="inferred from homology"/>
<dbReference type="InterPro" id="IPR036291">
    <property type="entry name" value="NAD(P)-bd_dom_sf"/>
</dbReference>
<gene>
    <name evidence="7" type="ORF">F5147DRAFT_153554</name>
</gene>
<evidence type="ECO:0000256" key="1">
    <source>
        <dbReference type="ARBA" id="ARBA00005854"/>
    </source>
</evidence>
<reference evidence="7" key="1">
    <citation type="journal article" date="2020" name="New Phytol.">
        <title>Comparative genomics reveals dynamic genome evolution in host specialist ectomycorrhizal fungi.</title>
        <authorList>
            <person name="Lofgren L.A."/>
            <person name="Nguyen N.H."/>
            <person name="Vilgalys R."/>
            <person name="Ruytinx J."/>
            <person name="Liao H.L."/>
            <person name="Branco S."/>
            <person name="Kuo A."/>
            <person name="LaButti K."/>
            <person name="Lipzen A."/>
            <person name="Andreopoulos W."/>
            <person name="Pangilinan J."/>
            <person name="Riley R."/>
            <person name="Hundley H."/>
            <person name="Na H."/>
            <person name="Barry K."/>
            <person name="Grigoriev I.V."/>
            <person name="Stajich J.E."/>
            <person name="Kennedy P.G."/>
        </authorList>
    </citation>
    <scope>NUCLEOTIDE SEQUENCE</scope>
    <source>
        <strain evidence="7">FC423</strain>
    </source>
</reference>
<name>A0A9P7F8G6_9AGAM</name>
<evidence type="ECO:0000259" key="5">
    <source>
        <dbReference type="Pfam" id="PF00389"/>
    </source>
</evidence>
<dbReference type="RefSeq" id="XP_041293358.1">
    <property type="nucleotide sequence ID" value="XM_041428308.1"/>
</dbReference>
<feature type="domain" description="D-isomer specific 2-hydroxyacid dehydrogenase NAD-binding" evidence="6">
    <location>
        <begin position="124"/>
        <end position="298"/>
    </location>
</feature>
<dbReference type="AlphaFoldDB" id="A0A9P7F8G6"/>
<evidence type="ECO:0000256" key="3">
    <source>
        <dbReference type="ARBA" id="ARBA00023027"/>
    </source>
</evidence>
<dbReference type="SUPFAM" id="SSF51735">
    <property type="entry name" value="NAD(P)-binding Rossmann-fold domains"/>
    <property type="match status" value="1"/>
</dbReference>
<evidence type="ECO:0000256" key="4">
    <source>
        <dbReference type="RuleBase" id="RU003719"/>
    </source>
</evidence>
<dbReference type="EMBL" id="JABBWM010000024">
    <property type="protein sequence ID" value="KAG2109276.1"/>
    <property type="molecule type" value="Genomic_DNA"/>
</dbReference>
<dbReference type="Proteomes" id="UP000823399">
    <property type="component" value="Unassembled WGS sequence"/>
</dbReference>
<keyword evidence="8" id="KW-1185">Reference proteome</keyword>
<dbReference type="Pfam" id="PF02826">
    <property type="entry name" value="2-Hacid_dh_C"/>
    <property type="match status" value="1"/>
</dbReference>
<feature type="domain" description="D-isomer specific 2-hydroxyacid dehydrogenase catalytic" evidence="5">
    <location>
        <begin position="67"/>
        <end position="327"/>
    </location>
</feature>
<accession>A0A9P7F8G6</accession>
<dbReference type="OrthoDB" id="9991913at2759"/>
<dbReference type="PANTHER" id="PTHR10996:SF257">
    <property type="entry name" value="GLYOXYLATE REDUCTASE 1"/>
    <property type="match status" value="1"/>
</dbReference>
<protein>
    <submittedName>
        <fullName evidence="7">D-isomer specific 2-hydroxyacid dehydrogenase</fullName>
    </submittedName>
</protein>
<dbReference type="GO" id="GO:0016618">
    <property type="term" value="F:hydroxypyruvate reductase [NAD(P)H] activity"/>
    <property type="evidence" value="ECO:0007669"/>
    <property type="project" value="TreeGrafter"/>
</dbReference>
<evidence type="ECO:0000313" key="8">
    <source>
        <dbReference type="Proteomes" id="UP000823399"/>
    </source>
</evidence>
<comment type="caution">
    <text evidence="7">The sequence shown here is derived from an EMBL/GenBank/DDBJ whole genome shotgun (WGS) entry which is preliminary data.</text>
</comment>
<sequence>MLPRVLLCGEIECVQDELKEMFHGIAEVIHLVSESRSHFLSSFGPGGPYEGTVALYRLTESSKVIGKFDAPLIHALADTSKVRWIAQSSSGYDAIDVQACKERGIMVSNTPGANEDATATATLYLMLSCLRHFSMAERSLRSGTWRTLFNPAQTHDVTGRTLGIFGLGRIGLRFARLAHAFPMRIIYFSRRKAESVPDWCEYVSSVEELCKQADVLSIHVSLNQSTAGMIGEKEIRTLRQGSVLINTSRGRIVDQEAMIRALEDGHLSSVGLDVYPDEPHVDPRLLTFPRCVLLPHVGGESAESNRARELQALGNLKAFVLGGVGKDIVPELKTGIGNSTTL</sequence>
<keyword evidence="3" id="KW-0520">NAD</keyword>
<dbReference type="InterPro" id="IPR050223">
    <property type="entry name" value="D-isomer_2-hydroxyacid_DH"/>
</dbReference>
<dbReference type="PROSITE" id="PS00671">
    <property type="entry name" value="D_2_HYDROXYACID_DH_3"/>
    <property type="match status" value="1"/>
</dbReference>